<evidence type="ECO:0000256" key="2">
    <source>
        <dbReference type="ARBA" id="ARBA00022837"/>
    </source>
</evidence>
<dbReference type="Pfam" id="PF13499">
    <property type="entry name" value="EF-hand_7"/>
    <property type="match status" value="2"/>
</dbReference>
<protein>
    <recommendedName>
        <fullName evidence="3">EF-hand domain-containing protein</fullName>
    </recommendedName>
</protein>
<accession>A0A8S9YVV9</accession>
<evidence type="ECO:0000256" key="1">
    <source>
        <dbReference type="ARBA" id="ARBA00022737"/>
    </source>
</evidence>
<comment type="caution">
    <text evidence="4">The sequence shown here is derived from an EMBL/GenBank/DDBJ whole genome shotgun (WGS) entry which is preliminary data.</text>
</comment>
<dbReference type="AlphaFoldDB" id="A0A8S9YVV9"/>
<dbReference type="SMART" id="SM00054">
    <property type="entry name" value="EFh"/>
    <property type="match status" value="4"/>
</dbReference>
<dbReference type="InterPro" id="IPR050230">
    <property type="entry name" value="CALM/Myosin/TropC-like"/>
</dbReference>
<dbReference type="OrthoDB" id="343296at2759"/>
<dbReference type="CDD" id="cd00051">
    <property type="entry name" value="EFh"/>
    <property type="match status" value="2"/>
</dbReference>
<keyword evidence="1" id="KW-0677">Repeat</keyword>
<organism evidence="4 5">
    <name type="scientific">Paragonimus skrjabini miyazakii</name>
    <dbReference type="NCBI Taxonomy" id="59628"/>
    <lineage>
        <taxon>Eukaryota</taxon>
        <taxon>Metazoa</taxon>
        <taxon>Spiralia</taxon>
        <taxon>Lophotrochozoa</taxon>
        <taxon>Platyhelminthes</taxon>
        <taxon>Trematoda</taxon>
        <taxon>Digenea</taxon>
        <taxon>Plagiorchiida</taxon>
        <taxon>Troglotremata</taxon>
        <taxon>Troglotrematidae</taxon>
        <taxon>Paragonimus</taxon>
    </lineage>
</organism>
<dbReference type="PANTHER" id="PTHR23048">
    <property type="entry name" value="MYOSIN LIGHT CHAIN 1, 3"/>
    <property type="match status" value="1"/>
</dbReference>
<dbReference type="EMBL" id="JTDE01001314">
    <property type="protein sequence ID" value="KAF7259199.1"/>
    <property type="molecule type" value="Genomic_DNA"/>
</dbReference>
<feature type="domain" description="EF-hand" evidence="3">
    <location>
        <begin position="164"/>
        <end position="199"/>
    </location>
</feature>
<feature type="domain" description="EF-hand" evidence="3">
    <location>
        <begin position="127"/>
        <end position="162"/>
    </location>
</feature>
<reference evidence="4" key="1">
    <citation type="submission" date="2019-07" db="EMBL/GenBank/DDBJ databases">
        <title>Annotation for the trematode Paragonimus miyazaki's.</title>
        <authorList>
            <person name="Choi Y.-J."/>
        </authorList>
    </citation>
    <scope>NUCLEOTIDE SEQUENCE</scope>
    <source>
        <strain evidence="4">Japan</strain>
    </source>
</reference>
<feature type="domain" description="EF-hand" evidence="3">
    <location>
        <begin position="200"/>
        <end position="235"/>
    </location>
</feature>
<keyword evidence="5" id="KW-1185">Reference proteome</keyword>
<dbReference type="GO" id="GO:0005509">
    <property type="term" value="F:calcium ion binding"/>
    <property type="evidence" value="ECO:0007669"/>
    <property type="project" value="InterPro"/>
</dbReference>
<dbReference type="Gene3D" id="1.10.238.10">
    <property type="entry name" value="EF-hand"/>
    <property type="match status" value="2"/>
</dbReference>
<dbReference type="Proteomes" id="UP000822476">
    <property type="component" value="Unassembled WGS sequence"/>
</dbReference>
<dbReference type="InterPro" id="IPR011992">
    <property type="entry name" value="EF-hand-dom_pair"/>
</dbReference>
<dbReference type="InterPro" id="IPR002048">
    <property type="entry name" value="EF_hand_dom"/>
</dbReference>
<dbReference type="SUPFAM" id="SSF47473">
    <property type="entry name" value="EF-hand"/>
    <property type="match status" value="1"/>
</dbReference>
<feature type="domain" description="EF-hand" evidence="3">
    <location>
        <begin position="91"/>
        <end position="126"/>
    </location>
</feature>
<evidence type="ECO:0000313" key="4">
    <source>
        <dbReference type="EMBL" id="KAF7259199.1"/>
    </source>
</evidence>
<dbReference type="GO" id="GO:0016460">
    <property type="term" value="C:myosin II complex"/>
    <property type="evidence" value="ECO:0007669"/>
    <property type="project" value="TreeGrafter"/>
</dbReference>
<keyword evidence="2" id="KW-0106">Calcium</keyword>
<dbReference type="FunFam" id="1.10.238.10:FF:000001">
    <property type="entry name" value="Calmodulin 1"/>
    <property type="match status" value="1"/>
</dbReference>
<sequence length="235" mass="26355">MFSMNVFQISRRPLDTEQVKPTGSGTLAPLPRPRVSIAESLTLNIYYHDSSNYSAVLKINVLVMATNKKSTASQKKKNSAISEIKLDLTNEQKGDLLKAFNLLDVEGNGLVRIREVKVALRAIGFEPTASELRRLMAAYDKDNKGLLDYSSFLDIMTKKMTEKDTKDDLLKAFKIFDCEESGCITFASLKMAAELLGEDITDEELQEMIDEADKTGNGQVNEQEFFRIIRKATII</sequence>
<evidence type="ECO:0000259" key="3">
    <source>
        <dbReference type="PROSITE" id="PS50222"/>
    </source>
</evidence>
<gene>
    <name evidence="4" type="ORF">EG68_03487</name>
</gene>
<dbReference type="PROSITE" id="PS50222">
    <property type="entry name" value="EF_HAND_2"/>
    <property type="match status" value="4"/>
</dbReference>
<name>A0A8S9YVV9_9TREM</name>
<dbReference type="PANTHER" id="PTHR23048:SF59">
    <property type="entry name" value="EF-HAND SUPERFAMILY PROTEIN"/>
    <property type="match status" value="1"/>
</dbReference>
<evidence type="ECO:0000313" key="5">
    <source>
        <dbReference type="Proteomes" id="UP000822476"/>
    </source>
</evidence>
<proteinExistence type="predicted"/>